<protein>
    <submittedName>
        <fullName evidence="2">Uncharacterized protein</fullName>
    </submittedName>
</protein>
<feature type="region of interest" description="Disordered" evidence="1">
    <location>
        <begin position="1"/>
        <end position="120"/>
    </location>
</feature>
<feature type="compositionally biased region" description="Polar residues" evidence="1">
    <location>
        <begin position="1"/>
        <end position="15"/>
    </location>
</feature>
<proteinExistence type="predicted"/>
<accession>A0A1H4IM13</accession>
<evidence type="ECO:0000256" key="1">
    <source>
        <dbReference type="SAM" id="MobiDB-lite"/>
    </source>
</evidence>
<dbReference type="Proteomes" id="UP000183407">
    <property type="component" value="Unassembled WGS sequence"/>
</dbReference>
<name>A0A1H4IM13_RHOJO</name>
<dbReference type="EMBL" id="FNTL01000002">
    <property type="protein sequence ID" value="SEB34915.1"/>
    <property type="molecule type" value="Genomic_DNA"/>
</dbReference>
<dbReference type="AlphaFoldDB" id="A0A1H4IM13"/>
<sequence length="120" mass="12566">MLRSPTITITRSPNAVRTVSTRGGVGGVPKITSTARSGGTPGRSATVFDRRESFLSRAAGRDNRSGTRGTAPRRDGDDRDSGGDAVAAARSRGRGRHAGRALGLLTLPDPAGRAGAWRWR</sequence>
<feature type="compositionally biased region" description="Basic and acidic residues" evidence="1">
    <location>
        <begin position="48"/>
        <end position="65"/>
    </location>
</feature>
<gene>
    <name evidence="2" type="ORF">SAMN04490220_0209</name>
</gene>
<feature type="compositionally biased region" description="Basic and acidic residues" evidence="1">
    <location>
        <begin position="72"/>
        <end position="82"/>
    </location>
</feature>
<reference evidence="3" key="1">
    <citation type="submission" date="2016-10" db="EMBL/GenBank/DDBJ databases">
        <authorList>
            <person name="Varghese N."/>
        </authorList>
    </citation>
    <scope>NUCLEOTIDE SEQUENCE [LARGE SCALE GENOMIC DNA]</scope>
    <source>
        <strain evidence="3">DSM 44719</strain>
    </source>
</reference>
<organism evidence="2 3">
    <name type="scientific">Rhodococcus jostii</name>
    <dbReference type="NCBI Taxonomy" id="132919"/>
    <lineage>
        <taxon>Bacteria</taxon>
        <taxon>Bacillati</taxon>
        <taxon>Actinomycetota</taxon>
        <taxon>Actinomycetes</taxon>
        <taxon>Mycobacteriales</taxon>
        <taxon>Nocardiaceae</taxon>
        <taxon>Rhodococcus</taxon>
    </lineage>
</organism>
<evidence type="ECO:0000313" key="2">
    <source>
        <dbReference type="EMBL" id="SEB34915.1"/>
    </source>
</evidence>
<evidence type="ECO:0000313" key="3">
    <source>
        <dbReference type="Proteomes" id="UP000183407"/>
    </source>
</evidence>
<dbReference type="RefSeq" id="WP_143048776.1">
    <property type="nucleotide sequence ID" value="NZ_FNTL01000002.1"/>
</dbReference>